<evidence type="ECO:0000259" key="3">
    <source>
        <dbReference type="PROSITE" id="PS50158"/>
    </source>
</evidence>
<evidence type="ECO:0000256" key="1">
    <source>
        <dbReference type="PROSITE-ProRule" id="PRU00047"/>
    </source>
</evidence>
<dbReference type="PANTHER" id="PTHR33223">
    <property type="entry name" value="CCHC-TYPE DOMAIN-CONTAINING PROTEIN"/>
    <property type="match status" value="1"/>
</dbReference>
<dbReference type="InterPro" id="IPR001878">
    <property type="entry name" value="Znf_CCHC"/>
</dbReference>
<dbReference type="EMBL" id="CAJNOU010001253">
    <property type="protein sequence ID" value="CAF1176439.1"/>
    <property type="molecule type" value="Genomic_DNA"/>
</dbReference>
<dbReference type="Proteomes" id="UP000663889">
    <property type="component" value="Unassembled WGS sequence"/>
</dbReference>
<keyword evidence="1" id="KW-0479">Metal-binding</keyword>
<protein>
    <recommendedName>
        <fullName evidence="3">CCHC-type domain-containing protein</fullName>
    </recommendedName>
</protein>
<proteinExistence type="predicted"/>
<dbReference type="InterPro" id="IPR005162">
    <property type="entry name" value="Retrotrans_gag_dom"/>
</dbReference>
<dbReference type="Gene3D" id="4.10.60.10">
    <property type="entry name" value="Zinc finger, CCHC-type"/>
    <property type="match status" value="1"/>
</dbReference>
<feature type="region of interest" description="Disordered" evidence="2">
    <location>
        <begin position="450"/>
        <end position="479"/>
    </location>
</feature>
<feature type="region of interest" description="Disordered" evidence="2">
    <location>
        <begin position="1"/>
        <end position="28"/>
    </location>
</feature>
<sequence length="513" mass="59844">MPTSQSTLESVEEKKPGDGMFSSDSKSTLHSLREQEKIALQSINKLTEDEMTQIDQWLFILHNTYENLEYPSSLRVFQATTYFNDEQQLWYEQTKAEINNDWSHFCDRLKRHIQDRQKTPINSSSMNHSLPDINEITSLENLIDTKFIKYSGIGDAKAWLLQTMNQFKQHGLRRIEQFQSISFLLIDEAYLRYVGHIDLITNFESFSKLLLQQYSSTSLPTQNNIPIEVDASSISISSSSSTTHLQRTIADEIIKKPTYFRGSKDDVHEWLEKLEQRFQMAKWNNEQKLQYISIHLQDDAYRWWTQTSTMIKSWSLFTEAVIKAFGSTKVQELAFEQLKWYKQTVNQSITQYYDKIIELCKKVDPVMPDSLKLKYLMAGIKESLKIHVALQDPKTTDAFLSIARKVEDTLTLTSTNNEVQQNNVNINAATFQKPLVRPNISQKPINKIRHHTSQHLQSRPHSQNYQRNTQTSNQQIRNHDPARYPQYASQSNNCYKCGTPGHYARDCTRTHFE</sequence>
<organism evidence="4 5">
    <name type="scientific">Rotaria sordida</name>
    <dbReference type="NCBI Taxonomy" id="392033"/>
    <lineage>
        <taxon>Eukaryota</taxon>
        <taxon>Metazoa</taxon>
        <taxon>Spiralia</taxon>
        <taxon>Gnathifera</taxon>
        <taxon>Rotifera</taxon>
        <taxon>Eurotatoria</taxon>
        <taxon>Bdelloidea</taxon>
        <taxon>Philodinida</taxon>
        <taxon>Philodinidae</taxon>
        <taxon>Rotaria</taxon>
    </lineage>
</organism>
<keyword evidence="1" id="KW-0863">Zinc-finger</keyword>
<keyword evidence="1" id="KW-0862">Zinc</keyword>
<evidence type="ECO:0000313" key="4">
    <source>
        <dbReference type="EMBL" id="CAF1176439.1"/>
    </source>
</evidence>
<evidence type="ECO:0000313" key="5">
    <source>
        <dbReference type="Proteomes" id="UP000663889"/>
    </source>
</evidence>
<name>A0A814UG62_9BILA</name>
<dbReference type="PROSITE" id="PS50158">
    <property type="entry name" value="ZF_CCHC"/>
    <property type="match status" value="1"/>
</dbReference>
<dbReference type="GO" id="GO:0003676">
    <property type="term" value="F:nucleic acid binding"/>
    <property type="evidence" value="ECO:0007669"/>
    <property type="project" value="InterPro"/>
</dbReference>
<reference evidence="4" key="1">
    <citation type="submission" date="2021-02" db="EMBL/GenBank/DDBJ databases">
        <authorList>
            <person name="Nowell W R."/>
        </authorList>
    </citation>
    <scope>NUCLEOTIDE SEQUENCE</scope>
</reference>
<dbReference type="Pfam" id="PF00098">
    <property type="entry name" value="zf-CCHC"/>
    <property type="match status" value="1"/>
</dbReference>
<evidence type="ECO:0000256" key="2">
    <source>
        <dbReference type="SAM" id="MobiDB-lite"/>
    </source>
</evidence>
<dbReference type="SMART" id="SM00343">
    <property type="entry name" value="ZnF_C2HC"/>
    <property type="match status" value="1"/>
</dbReference>
<dbReference type="Pfam" id="PF03732">
    <property type="entry name" value="Retrotrans_gag"/>
    <property type="match status" value="1"/>
</dbReference>
<dbReference type="SUPFAM" id="SSF57756">
    <property type="entry name" value="Retrovirus zinc finger-like domains"/>
    <property type="match status" value="1"/>
</dbReference>
<feature type="domain" description="CCHC-type" evidence="3">
    <location>
        <begin position="494"/>
        <end position="509"/>
    </location>
</feature>
<dbReference type="GO" id="GO:0008270">
    <property type="term" value="F:zinc ion binding"/>
    <property type="evidence" value="ECO:0007669"/>
    <property type="project" value="UniProtKB-KW"/>
</dbReference>
<dbReference type="InterPro" id="IPR036875">
    <property type="entry name" value="Znf_CCHC_sf"/>
</dbReference>
<dbReference type="AlphaFoldDB" id="A0A814UG62"/>
<dbReference type="PANTHER" id="PTHR33223:SF6">
    <property type="entry name" value="CCHC-TYPE DOMAIN-CONTAINING PROTEIN"/>
    <property type="match status" value="1"/>
</dbReference>
<accession>A0A814UG62</accession>
<comment type="caution">
    <text evidence="4">The sequence shown here is derived from an EMBL/GenBank/DDBJ whole genome shotgun (WGS) entry which is preliminary data.</text>
</comment>
<gene>
    <name evidence="4" type="ORF">SEV965_LOCUS19809</name>
</gene>
<feature type="compositionally biased region" description="Polar residues" evidence="2">
    <location>
        <begin position="454"/>
        <end position="476"/>
    </location>
</feature>